<dbReference type="Gene3D" id="2.60.40.2810">
    <property type="match status" value="1"/>
</dbReference>
<dbReference type="SUPFAM" id="SSF49299">
    <property type="entry name" value="PKD domain"/>
    <property type="match status" value="1"/>
</dbReference>
<dbReference type="InterPro" id="IPR011050">
    <property type="entry name" value="Pectin_lyase_fold/virulence"/>
</dbReference>
<dbReference type="SUPFAM" id="SSF49899">
    <property type="entry name" value="Concanavalin A-like lectins/glucanases"/>
    <property type="match status" value="1"/>
</dbReference>
<dbReference type="KEGG" id="dsh:Dshi_4071"/>
<dbReference type="Gene3D" id="2.160.20.10">
    <property type="entry name" value="Single-stranded right-handed beta-helix, Pectin lyase-like"/>
    <property type="match status" value="1"/>
</dbReference>
<dbReference type="NCBIfam" id="NF012211">
    <property type="entry name" value="tand_rpt_95"/>
    <property type="match status" value="2"/>
</dbReference>
<dbReference type="PROSITE" id="PS50093">
    <property type="entry name" value="PKD"/>
    <property type="match status" value="1"/>
</dbReference>
<keyword evidence="4" id="KW-0614">Plasmid</keyword>
<dbReference type="AlphaFoldDB" id="A8LU78"/>
<dbReference type="Gene3D" id="2.60.40.10">
    <property type="entry name" value="Immunoglobulins"/>
    <property type="match status" value="1"/>
</dbReference>
<dbReference type="InterPro" id="IPR002126">
    <property type="entry name" value="Cadherin-like_dom"/>
</dbReference>
<accession>A8LU78</accession>
<reference evidence="5" key="1">
    <citation type="journal article" date="2010" name="ISME J.">
        <title>The complete genome sequence of the algal symbiont Dinoroseobacter shibae: a hitchhiker's guide to life in the sea.</title>
        <authorList>
            <person name="Wagner-Dobler I."/>
            <person name="Ballhausen B."/>
            <person name="Berger M."/>
            <person name="Brinkhoff T."/>
            <person name="Buchholz I."/>
            <person name="Bunk B."/>
            <person name="Cypionka H."/>
            <person name="Daniel R."/>
            <person name="Drepper T."/>
            <person name="Gerdts G."/>
            <person name="Hahnke S."/>
            <person name="Han C."/>
            <person name="Jahn D."/>
            <person name="Kalhoefer D."/>
            <person name="Kiss H."/>
            <person name="Klenk H.P."/>
            <person name="Kyrpides N."/>
            <person name="Liebl W."/>
            <person name="Liesegang H."/>
            <person name="Meincke L."/>
            <person name="Pati A."/>
            <person name="Petersen J."/>
            <person name="Piekarski T."/>
            <person name="Pommerenke C."/>
            <person name="Pradella S."/>
            <person name="Pukall R."/>
            <person name="Rabus R."/>
            <person name="Stackebrandt E."/>
            <person name="Thole S."/>
            <person name="Thompson L."/>
            <person name="Tielen P."/>
            <person name="Tomasch J."/>
            <person name="von Jan M."/>
            <person name="Wanphrut N."/>
            <person name="Wichels A."/>
            <person name="Zech H."/>
            <person name="Simon M."/>
        </authorList>
    </citation>
    <scope>NUCLEOTIDE SEQUENCE [LARGE SCALE GENOMIC DNA]</scope>
    <source>
        <strain evidence="5">DSM 16493 / NCIMB 14021 / DFL 12</strain>
        <plasmid evidence="5">Plasmid pDSHI04</plasmid>
    </source>
</reference>
<dbReference type="Pfam" id="PF13229">
    <property type="entry name" value="Beta_helix"/>
    <property type="match status" value="1"/>
</dbReference>
<dbReference type="SUPFAM" id="SSF51126">
    <property type="entry name" value="Pectin lyase-like"/>
    <property type="match status" value="1"/>
</dbReference>
<evidence type="ECO:0000256" key="1">
    <source>
        <dbReference type="SAM" id="MobiDB-lite"/>
    </source>
</evidence>
<proteinExistence type="predicted"/>
<dbReference type="InterPro" id="IPR000601">
    <property type="entry name" value="PKD_dom"/>
</dbReference>
<dbReference type="Pfam" id="PF00801">
    <property type="entry name" value="PKD"/>
    <property type="match status" value="1"/>
</dbReference>
<organism evidence="4 5">
    <name type="scientific">Dinoroseobacter shibae (strain DSM 16493 / NCIMB 14021 / DFL 12)</name>
    <dbReference type="NCBI Taxonomy" id="398580"/>
    <lineage>
        <taxon>Bacteria</taxon>
        <taxon>Pseudomonadati</taxon>
        <taxon>Pseudomonadota</taxon>
        <taxon>Alphaproteobacteria</taxon>
        <taxon>Rhodobacterales</taxon>
        <taxon>Roseobacteraceae</taxon>
        <taxon>Dinoroseobacter</taxon>
    </lineage>
</organism>
<evidence type="ECO:0000259" key="2">
    <source>
        <dbReference type="PROSITE" id="PS50093"/>
    </source>
</evidence>
<dbReference type="PROSITE" id="PS50268">
    <property type="entry name" value="CADHERIN_2"/>
    <property type="match status" value="1"/>
</dbReference>
<dbReference type="InterPro" id="IPR012334">
    <property type="entry name" value="Pectin_lyas_fold"/>
</dbReference>
<dbReference type="GO" id="GO:0007156">
    <property type="term" value="P:homophilic cell adhesion via plasma membrane adhesion molecules"/>
    <property type="evidence" value="ECO:0007669"/>
    <property type="project" value="InterPro"/>
</dbReference>
<dbReference type="Gene3D" id="2.60.40.60">
    <property type="entry name" value="Cadherins"/>
    <property type="match status" value="1"/>
</dbReference>
<dbReference type="InterPro" id="IPR013320">
    <property type="entry name" value="ConA-like_dom_sf"/>
</dbReference>
<evidence type="ECO:0000259" key="3">
    <source>
        <dbReference type="PROSITE" id="PS50268"/>
    </source>
</evidence>
<feature type="domain" description="PKD" evidence="2">
    <location>
        <begin position="458"/>
        <end position="503"/>
    </location>
</feature>
<geneLocation type="plasmid" evidence="4 5">
    <name>pDSHI04</name>
</geneLocation>
<feature type="region of interest" description="Disordered" evidence="1">
    <location>
        <begin position="694"/>
        <end position="713"/>
    </location>
</feature>
<dbReference type="InterPro" id="IPR013783">
    <property type="entry name" value="Ig-like_fold"/>
</dbReference>
<dbReference type="CDD" id="cd11304">
    <property type="entry name" value="Cadherin_repeat"/>
    <property type="match status" value="1"/>
</dbReference>
<protein>
    <submittedName>
        <fullName evidence="4">Uncharacterized protein</fullName>
    </submittedName>
</protein>
<dbReference type="InterPro" id="IPR035986">
    <property type="entry name" value="PKD_dom_sf"/>
</dbReference>
<evidence type="ECO:0000313" key="5">
    <source>
        <dbReference type="Proteomes" id="UP000006833"/>
    </source>
</evidence>
<dbReference type="Proteomes" id="UP000006833">
    <property type="component" value="Plasmid pDSHI04"/>
</dbReference>
<dbReference type="HOGENOM" id="CLU_281976_0_0_5"/>
<dbReference type="InterPro" id="IPR039448">
    <property type="entry name" value="Beta_helix"/>
</dbReference>
<dbReference type="Gene3D" id="2.60.120.200">
    <property type="match status" value="1"/>
</dbReference>
<evidence type="ECO:0000313" key="4">
    <source>
        <dbReference type="EMBL" id="ABV95795.1"/>
    </source>
</evidence>
<feature type="domain" description="Cadherin" evidence="3">
    <location>
        <begin position="907"/>
        <end position="999"/>
    </location>
</feature>
<gene>
    <name evidence="4" type="ordered locus">Dshi_4071</name>
</gene>
<sequence length="1109" mass="118221">MSGSSYFKDYTAHQNATILVSSTEELNAAVAELAGTTGGTVLLSGEAGPYRLDARNLGDSAESAVLITSQDSNNPAQLKQVYIDNSVYLSLTDVTIDSGDYGFERSGHLHDIYVKSGAHLQFVDLTMTSTAEAPLGFDDDTVKAEDAVYLRNASDVLFADSTISNYYHGISLAGVRDTIVTGNDISALQGDGIRGGGVNNVLVSDNHIHDFLGATNEYNHPDMIQFWTGFPEGMTNTDLTITGNLLNAGEGSAAQGILVQNEAFDDAGDPLEGVYGQNLTITDNVIHSGMSNGIGIIGYQGVEVANNSVLWNEGAVLSQTADAVPASNPPWILVRNSLEVETAGNVAHLVRIETEDQAETNYFLDYDNPSAPNYAYAHVIGLAADGQTDVYDLQFRPDSPLNGVSGAEASTWTPSEAPVNAVISQQPSLEDRAAVELSARYSTVDGQLVDPETAQVFWTLADGTVLEGLEVTVTFDTPGLHEVTLDVLAPDGSSDSATRSVDIRGNGLFEADFARSETFGDGVEIVDPNGEAFSKKGVFTLDGDSVFEVTRGNPEFETLHTLSMDVSFKPDAFEKNGWLVKWLKAVDLRVTDEKGLWLKIETDADVYEIRTEGNLLEKGEWADIAVDFDSHAGQMRLSLDGEELGRTDVEGTISGSQYDLTLGEGRGRSAEGEIDYFSMTTPPAGSVLEIGDRFPEEPEEPEDETPPPVGVDDSFITDEDVKLSGDVLDNDINGQGAILTVSLLSDVSNGILLLNNDGTFDYTAAPDFNGSDSFTYTVSDGSFTDTATVSITVNYVNDNPVLTADTVTTKEDISVNIDVVVNDTDVDGDTLSVSVVGAASNGTTSINLDGTVSYTPNLHFFGTDSFIYTAYDGHGGVRSSSVTVTVDAVNDAPVIEISNFAVDEEQTTVGKIIASDVEDHDLDFAISGGADADLFDITEDGELSFLVAPDFEAPLDVGGTSGDNIYEVEVSAFDTRGALSSALFNVAVKDVDEGVRPIEVLGTGDNDVLTGTVADERLISHGGRIDRMTGGGGADEFVFGPELDNNQRELDIIYDYDTDDTIILGSDDYRLISLGNSVLIHHNDDGDLIYVLGTEAESLMIEIENSAVL</sequence>
<dbReference type="InterPro" id="IPR006626">
    <property type="entry name" value="PbH1"/>
</dbReference>
<dbReference type="Gene3D" id="2.60.40.3440">
    <property type="match status" value="1"/>
</dbReference>
<dbReference type="OrthoDB" id="3938151at2"/>
<dbReference type="GO" id="GO:0005509">
    <property type="term" value="F:calcium ion binding"/>
    <property type="evidence" value="ECO:0007669"/>
    <property type="project" value="InterPro"/>
</dbReference>
<keyword evidence="5" id="KW-1185">Reference proteome</keyword>
<dbReference type="RefSeq" id="WP_012187371.1">
    <property type="nucleotide sequence ID" value="NC_009958.1"/>
</dbReference>
<name>A8LU78_DINSH</name>
<dbReference type="GO" id="GO:0016020">
    <property type="term" value="C:membrane"/>
    <property type="evidence" value="ECO:0007669"/>
    <property type="project" value="InterPro"/>
</dbReference>
<dbReference type="Pfam" id="PF17963">
    <property type="entry name" value="Big_9"/>
    <property type="match status" value="2"/>
</dbReference>
<dbReference type="SMART" id="SM00710">
    <property type="entry name" value="PbH1"/>
    <property type="match status" value="5"/>
</dbReference>
<dbReference type="EMBL" id="CP000834">
    <property type="protein sequence ID" value="ABV95795.1"/>
    <property type="molecule type" value="Genomic_DNA"/>
</dbReference>